<dbReference type="KEGG" id="vg:6446715"/>
<name>B3RGX2_9CAUD</name>
<accession>B3RGX2</accession>
<organism evidence="1 2">
    <name type="scientific">Escherichia phage V5</name>
    <dbReference type="NCBI Taxonomy" id="399183"/>
    <lineage>
        <taxon>Viruses</taxon>
        <taxon>Duplodnaviria</taxon>
        <taxon>Heunggongvirae</taxon>
        <taxon>Uroviricota</taxon>
        <taxon>Caudoviricetes</taxon>
        <taxon>Vequintavirinae</taxon>
        <taxon>Vequintavirus</taxon>
        <taxon>Vequintavirus V5</taxon>
    </lineage>
</organism>
<sequence length="41" mass="4875">MIANYRACFWNVNDRRNDTATKTNSNQRPAIVRGFLFLSRR</sequence>
<dbReference type="EMBL" id="DQ832317">
    <property type="protein sequence ID" value="ABI79253.1"/>
    <property type="molecule type" value="Genomic_DNA"/>
</dbReference>
<protein>
    <submittedName>
        <fullName evidence="1">Uncharacterized protein</fullName>
    </submittedName>
</protein>
<dbReference type="Proteomes" id="UP000203832">
    <property type="component" value="Segment"/>
</dbReference>
<dbReference type="RefSeq" id="YP_002003685.1">
    <property type="nucleotide sequence ID" value="NC_011041.1"/>
</dbReference>
<proteinExistence type="predicted"/>
<evidence type="ECO:0000313" key="2">
    <source>
        <dbReference type="Proteomes" id="UP000203832"/>
    </source>
</evidence>
<reference evidence="1 2" key="1">
    <citation type="journal article" date="2013" name="Virol. J.">
        <title>The host-range, genomics and proteomics of Escherichia coli O157:H7 bacteriophage rV5.</title>
        <authorList>
            <person name="Kropinski A.M."/>
            <person name="Waddell T."/>
            <person name="Meng J."/>
            <person name="Franklin K."/>
            <person name="Ackermann H.W."/>
            <person name="Ahmed R."/>
            <person name="Mazzocco A."/>
            <person name="Yates J."/>
            <person name="Lingohr E.J."/>
            <person name="Johnson R.P."/>
        </authorList>
    </citation>
    <scope>NUCLEOTIDE SEQUENCE [LARGE SCALE GENOMIC DNA]</scope>
</reference>
<evidence type="ECO:0000313" key="1">
    <source>
        <dbReference type="EMBL" id="ABI79253.1"/>
    </source>
</evidence>
<dbReference type="GeneID" id="6446715"/>
<keyword evidence="2" id="KW-1185">Reference proteome</keyword>